<dbReference type="InterPro" id="IPR049730">
    <property type="entry name" value="SNF2/RAD54-like_C"/>
</dbReference>
<dbReference type="SMART" id="SM00487">
    <property type="entry name" value="DEXDc"/>
    <property type="match status" value="1"/>
</dbReference>
<sequence>MPRRPEATPSEISELACCRAVFVPGDPARTGRVAFWRADDGAVPPVASGSVDELTVALPGEDGIELVNVPAVALPVRAALPVLTRARACAQASRAGAFWGTAAVLALQLVARGLLLPGLSVQDHEAWRAGPLRPEDVERIRALAAAMPPEAHAVPLEGVEPLRLPDPERLLRAFLDAVADALPRSPAAALVTGAPAYAAQEPQHLPEQRAWAADVASGHDAGVRLSLRLEVPGLAAATQDDAALSFRAVLQVHSVSDPTLVADAGDVWAGSGAFGPRARMDALLALRRAARAWNPLMPLLSAAVPDAVELADEEVTDLLGEGTRALAGAGVDVHWPKELARNLTARAVIGPPDDECAPGRVSSDTPSFLSADALLAFNWSFALGDRRLTRQELDRLAEANRPVVRLRDQWVLVDAQEVRRARAQQDRKVAPIDALGAALTGSTEVDGHQVEVRPTGWLAALRERLADPEGQEQVGQPAALAATLRDYQRRGLSWLVRMTSLGLGGCLADDMGLGKTITLIALHLHRQADASSAGPTLVVCPTSLMGNWQREIEKFAPGTRVRRFHGSRRDLEAVAAGEFVLTTYGTMRLDAPRLGEVLWGMVVADEAQHVKNPYSATARELRSIGARARVALTGTPVENNLSDLWAILDWTTPGLLGRLGTFRTRYAQAVEGGQDPAAAERLARLVRPFLLRRRKSDPGIAPELPPKTETDRAVSLTTEQAGLYEAVVRETLAEISGADSMARRGLIVKLLTGLKQICNHPAQFLKEERPRIAGRSGKLELLDELLDTILSEGSSVLVFTQYVRMGRLIEQHLAARGMPSQFLHGGTPVAEREALVRRFQDGEVPVFLLSLKAAGTGLNLTRAEHVVHYDRWWNPAVEAQATDRAYRIGQTRPVQVHRLIAEGTIEDRIAGMLSRKRELADAVLGGGEAALTELTDAELADLVELRGDAR</sequence>
<dbReference type="InterPro" id="IPR038718">
    <property type="entry name" value="SNF2-like_sf"/>
</dbReference>
<dbReference type="FunFam" id="3.40.50.10810:FF:000031">
    <property type="entry name" value="Helicase, SNF2/RAD54 family"/>
    <property type="match status" value="1"/>
</dbReference>
<comment type="caution">
    <text evidence="4">The sequence shown here is derived from an EMBL/GenBank/DDBJ whole genome shotgun (WGS) entry which is preliminary data.</text>
</comment>
<dbReference type="PROSITE" id="PS51194">
    <property type="entry name" value="HELICASE_CTER"/>
    <property type="match status" value="1"/>
</dbReference>
<name>A0A0X3UPE9_9ACTN</name>
<dbReference type="SUPFAM" id="SSF52540">
    <property type="entry name" value="P-loop containing nucleoside triphosphate hydrolases"/>
    <property type="match status" value="2"/>
</dbReference>
<dbReference type="EMBL" id="LLZG01000176">
    <property type="protein sequence ID" value="KUL34017.1"/>
    <property type="molecule type" value="Genomic_DNA"/>
</dbReference>
<dbReference type="GO" id="GO:0004386">
    <property type="term" value="F:helicase activity"/>
    <property type="evidence" value="ECO:0007669"/>
    <property type="project" value="UniProtKB-KW"/>
</dbReference>
<keyword evidence="5" id="KW-1185">Reference proteome</keyword>
<evidence type="ECO:0000256" key="1">
    <source>
        <dbReference type="ARBA" id="ARBA00022801"/>
    </source>
</evidence>
<keyword evidence="4" id="KW-0547">Nucleotide-binding</keyword>
<dbReference type="PROSITE" id="PS51192">
    <property type="entry name" value="HELICASE_ATP_BIND_1"/>
    <property type="match status" value="1"/>
</dbReference>
<dbReference type="Proteomes" id="UP000053923">
    <property type="component" value="Unassembled WGS sequence"/>
</dbReference>
<evidence type="ECO:0000313" key="5">
    <source>
        <dbReference type="Proteomes" id="UP000053923"/>
    </source>
</evidence>
<feature type="domain" description="Helicase C-terminal" evidence="3">
    <location>
        <begin position="781"/>
        <end position="935"/>
    </location>
</feature>
<feature type="domain" description="Helicase ATP-binding" evidence="2">
    <location>
        <begin position="496"/>
        <end position="654"/>
    </location>
</feature>
<evidence type="ECO:0000259" key="2">
    <source>
        <dbReference type="PROSITE" id="PS51192"/>
    </source>
</evidence>
<keyword evidence="4" id="KW-0347">Helicase</keyword>
<dbReference type="InterPro" id="IPR014001">
    <property type="entry name" value="Helicase_ATP-bd"/>
</dbReference>
<reference evidence="5" key="1">
    <citation type="submission" date="2015-10" db="EMBL/GenBank/DDBJ databases">
        <authorList>
            <person name="Ju K.-S."/>
            <person name="Doroghazi J.R."/>
            <person name="Metcalf W.W."/>
        </authorList>
    </citation>
    <scope>NUCLEOTIDE SEQUENCE [LARGE SCALE GENOMIC DNA]</scope>
    <source>
        <strain evidence="5">NRRL 3151</strain>
    </source>
</reference>
<keyword evidence="1" id="KW-0378">Hydrolase</keyword>
<dbReference type="GO" id="GO:0016787">
    <property type="term" value="F:hydrolase activity"/>
    <property type="evidence" value="ECO:0007669"/>
    <property type="project" value="UniProtKB-KW"/>
</dbReference>
<protein>
    <submittedName>
        <fullName evidence="4">Helicase SNF2</fullName>
    </submittedName>
</protein>
<gene>
    <name evidence="4" type="ORF">ADL12_21050</name>
</gene>
<evidence type="ECO:0000313" key="4">
    <source>
        <dbReference type="EMBL" id="KUL34017.1"/>
    </source>
</evidence>
<organism evidence="4 5">
    <name type="scientific">Streptomyces regalis</name>
    <dbReference type="NCBI Taxonomy" id="68262"/>
    <lineage>
        <taxon>Bacteria</taxon>
        <taxon>Bacillati</taxon>
        <taxon>Actinomycetota</taxon>
        <taxon>Actinomycetes</taxon>
        <taxon>Kitasatosporales</taxon>
        <taxon>Streptomycetaceae</taxon>
        <taxon>Streptomyces</taxon>
    </lineage>
</organism>
<evidence type="ECO:0000259" key="3">
    <source>
        <dbReference type="PROSITE" id="PS51194"/>
    </source>
</evidence>
<keyword evidence="4" id="KW-0067">ATP-binding</keyword>
<dbReference type="Gene3D" id="3.40.50.300">
    <property type="entry name" value="P-loop containing nucleotide triphosphate hydrolases"/>
    <property type="match status" value="1"/>
</dbReference>
<dbReference type="SMART" id="SM00490">
    <property type="entry name" value="HELICc"/>
    <property type="match status" value="1"/>
</dbReference>
<dbReference type="GO" id="GO:0005524">
    <property type="term" value="F:ATP binding"/>
    <property type="evidence" value="ECO:0007669"/>
    <property type="project" value="InterPro"/>
</dbReference>
<dbReference type="AlphaFoldDB" id="A0A0X3UPE9"/>
<dbReference type="InterPro" id="IPR001650">
    <property type="entry name" value="Helicase_C-like"/>
</dbReference>
<dbReference type="OrthoDB" id="9760715at2"/>
<dbReference type="InterPro" id="IPR027417">
    <property type="entry name" value="P-loop_NTPase"/>
</dbReference>
<dbReference type="CDD" id="cd18793">
    <property type="entry name" value="SF2_C_SNF"/>
    <property type="match status" value="1"/>
</dbReference>
<dbReference type="PANTHER" id="PTHR10799">
    <property type="entry name" value="SNF2/RAD54 HELICASE FAMILY"/>
    <property type="match status" value="1"/>
</dbReference>
<dbReference type="Gene3D" id="3.40.50.10810">
    <property type="entry name" value="Tandem AAA-ATPase domain"/>
    <property type="match status" value="1"/>
</dbReference>
<accession>A0A0X3UPE9</accession>
<dbReference type="Pfam" id="PF00176">
    <property type="entry name" value="SNF2-rel_dom"/>
    <property type="match status" value="1"/>
</dbReference>
<dbReference type="FunFam" id="3.40.50.300:FF:000533">
    <property type="entry name" value="Helicase, Snf2 family"/>
    <property type="match status" value="1"/>
</dbReference>
<dbReference type="RefSeq" id="WP_062704219.1">
    <property type="nucleotide sequence ID" value="NZ_LLZG01000176.1"/>
</dbReference>
<proteinExistence type="predicted"/>
<dbReference type="Pfam" id="PF00271">
    <property type="entry name" value="Helicase_C"/>
    <property type="match status" value="1"/>
</dbReference>
<dbReference type="Pfam" id="PF12419">
    <property type="entry name" value="DUF3670"/>
    <property type="match status" value="1"/>
</dbReference>
<dbReference type="InterPro" id="IPR022138">
    <property type="entry name" value="DUF3670"/>
</dbReference>
<dbReference type="InterPro" id="IPR000330">
    <property type="entry name" value="SNF2_N"/>
</dbReference>